<dbReference type="Pfam" id="PF05521">
    <property type="entry name" value="Phage_HCP"/>
    <property type="match status" value="1"/>
</dbReference>
<dbReference type="GeneID" id="95772183"/>
<evidence type="ECO:0000313" key="2">
    <source>
        <dbReference type="Proteomes" id="UP000305131"/>
    </source>
</evidence>
<proteinExistence type="predicted"/>
<reference evidence="1 2" key="1">
    <citation type="submission" date="2019-05" db="EMBL/GenBank/DDBJ databases">
        <authorList>
            <person name="Zhou X."/>
        </authorList>
    </citation>
    <scope>NUCLEOTIDE SEQUENCE [LARGE SCALE GENOMIC DNA]</scope>
    <source>
        <strain evidence="1 2">DSM 432</strain>
    </source>
</reference>
<organism evidence="1 2">
    <name type="scientific">Xanthobacter autotrophicus</name>
    <dbReference type="NCBI Taxonomy" id="280"/>
    <lineage>
        <taxon>Bacteria</taxon>
        <taxon>Pseudomonadati</taxon>
        <taxon>Pseudomonadota</taxon>
        <taxon>Alphaproteobacteria</taxon>
        <taxon>Hyphomicrobiales</taxon>
        <taxon>Xanthobacteraceae</taxon>
        <taxon>Xanthobacter</taxon>
    </lineage>
</organism>
<dbReference type="OrthoDB" id="7478737at2"/>
<evidence type="ECO:0000313" key="1">
    <source>
        <dbReference type="EMBL" id="TLX44798.1"/>
    </source>
</evidence>
<dbReference type="AlphaFoldDB" id="A0A6C1KKE6"/>
<dbReference type="EMBL" id="VAUP01000004">
    <property type="protein sequence ID" value="TLX44798.1"/>
    <property type="molecule type" value="Genomic_DNA"/>
</dbReference>
<dbReference type="RefSeq" id="WP_138397799.1">
    <property type="nucleotide sequence ID" value="NZ_JBAFVI010000009.1"/>
</dbReference>
<dbReference type="InterPro" id="IPR008767">
    <property type="entry name" value="Phage_SPP1_head-tail_adaptor"/>
</dbReference>
<comment type="caution">
    <text evidence="1">The sequence shown here is derived from an EMBL/GenBank/DDBJ whole genome shotgun (WGS) entry which is preliminary data.</text>
</comment>
<gene>
    <name evidence="1" type="ORF">FBQ73_01750</name>
</gene>
<name>A0A6C1KKE6_XANAU</name>
<dbReference type="Proteomes" id="UP000305131">
    <property type="component" value="Unassembled WGS sequence"/>
</dbReference>
<dbReference type="InterPro" id="IPR038666">
    <property type="entry name" value="SSP1_head-tail_sf"/>
</dbReference>
<protein>
    <submittedName>
        <fullName evidence="1">Head-tail adaptor protein</fullName>
    </submittedName>
</protein>
<sequence length="110" mass="12031">MKNAPVRAGSLLEKLTVERAATAVGDFGNTVTLWTPIFDVRAELIEHTQEEEPADTGSRITIRASFSIRHTSALTMTDRVIWGGEAFDIVGLKALGRKQALQVDVRRVGP</sequence>
<dbReference type="Gene3D" id="2.40.10.270">
    <property type="entry name" value="Bacteriophage SPP1 head-tail adaptor protein"/>
    <property type="match status" value="1"/>
</dbReference>
<accession>A0A6C1KKE6</accession>